<dbReference type="AlphaFoldDB" id="A0AAE0SIM1"/>
<organism evidence="2 3">
    <name type="scientific">Potamilus streckersoni</name>
    <dbReference type="NCBI Taxonomy" id="2493646"/>
    <lineage>
        <taxon>Eukaryota</taxon>
        <taxon>Metazoa</taxon>
        <taxon>Spiralia</taxon>
        <taxon>Lophotrochozoa</taxon>
        <taxon>Mollusca</taxon>
        <taxon>Bivalvia</taxon>
        <taxon>Autobranchia</taxon>
        <taxon>Heteroconchia</taxon>
        <taxon>Palaeoheterodonta</taxon>
        <taxon>Unionida</taxon>
        <taxon>Unionoidea</taxon>
        <taxon>Unionidae</taxon>
        <taxon>Ambleminae</taxon>
        <taxon>Lampsilini</taxon>
        <taxon>Potamilus</taxon>
    </lineage>
</organism>
<reference evidence="2" key="1">
    <citation type="journal article" date="2021" name="Genome Biol. Evol.">
        <title>A High-Quality Reference Genome for a Parasitic Bivalve with Doubly Uniparental Inheritance (Bivalvia: Unionida).</title>
        <authorList>
            <person name="Smith C.H."/>
        </authorList>
    </citation>
    <scope>NUCLEOTIDE SEQUENCE</scope>
    <source>
        <strain evidence="2">CHS0354</strain>
    </source>
</reference>
<protein>
    <submittedName>
        <fullName evidence="2">Uncharacterized protein</fullName>
    </submittedName>
</protein>
<keyword evidence="3" id="KW-1185">Reference proteome</keyword>
<reference evidence="2" key="2">
    <citation type="journal article" date="2021" name="Genome Biol. Evol.">
        <title>Developing a high-quality reference genome for a parasitic bivalve with doubly uniparental inheritance (Bivalvia: Unionida).</title>
        <authorList>
            <person name="Smith C.H."/>
        </authorList>
    </citation>
    <scope>NUCLEOTIDE SEQUENCE</scope>
    <source>
        <strain evidence="2">CHS0354</strain>
        <tissue evidence="2">Mantle</tissue>
    </source>
</reference>
<accession>A0AAE0SIM1</accession>
<proteinExistence type="predicted"/>
<evidence type="ECO:0000313" key="3">
    <source>
        <dbReference type="Proteomes" id="UP001195483"/>
    </source>
</evidence>
<dbReference type="EMBL" id="JAEAOA010002042">
    <property type="protein sequence ID" value="KAK3592644.1"/>
    <property type="molecule type" value="Genomic_DNA"/>
</dbReference>
<feature type="compositionally biased region" description="Polar residues" evidence="1">
    <location>
        <begin position="63"/>
        <end position="85"/>
    </location>
</feature>
<feature type="region of interest" description="Disordered" evidence="1">
    <location>
        <begin position="63"/>
        <end position="92"/>
    </location>
</feature>
<dbReference type="Proteomes" id="UP001195483">
    <property type="component" value="Unassembled WGS sequence"/>
</dbReference>
<name>A0AAE0SIM1_9BIVA</name>
<evidence type="ECO:0000256" key="1">
    <source>
        <dbReference type="SAM" id="MobiDB-lite"/>
    </source>
</evidence>
<sequence>MATVRRIWKGNVLSDLFVWKTKLFIEEKLEEFPTKCSIYWTNIIPHEELNTEVVETIASPKSLKSSGQTFGKQTGRSGAPSTSPLAPSDEER</sequence>
<gene>
    <name evidence="2" type="ORF">CHS0354_034722</name>
</gene>
<comment type="caution">
    <text evidence="2">The sequence shown here is derived from an EMBL/GenBank/DDBJ whole genome shotgun (WGS) entry which is preliminary data.</text>
</comment>
<reference evidence="2" key="3">
    <citation type="submission" date="2023-05" db="EMBL/GenBank/DDBJ databases">
        <authorList>
            <person name="Smith C.H."/>
        </authorList>
    </citation>
    <scope>NUCLEOTIDE SEQUENCE</scope>
    <source>
        <strain evidence="2">CHS0354</strain>
        <tissue evidence="2">Mantle</tissue>
    </source>
</reference>
<evidence type="ECO:0000313" key="2">
    <source>
        <dbReference type="EMBL" id="KAK3592644.1"/>
    </source>
</evidence>